<dbReference type="EMBL" id="CAJOBO010001253">
    <property type="protein sequence ID" value="CAF4356819.1"/>
    <property type="molecule type" value="Genomic_DNA"/>
</dbReference>
<proteinExistence type="predicted"/>
<dbReference type="AlphaFoldDB" id="A0A820L872"/>
<protein>
    <submittedName>
        <fullName evidence="2">Uncharacterized protein</fullName>
    </submittedName>
</protein>
<gene>
    <name evidence="2" type="ORF">HFQ381_LOCUS17121</name>
</gene>
<keyword evidence="1" id="KW-0472">Membrane</keyword>
<accession>A0A820L872</accession>
<reference evidence="2" key="1">
    <citation type="submission" date="2021-02" db="EMBL/GenBank/DDBJ databases">
        <authorList>
            <person name="Nowell W R."/>
        </authorList>
    </citation>
    <scope>NUCLEOTIDE SEQUENCE</scope>
</reference>
<sequence>MALRGSSRIRLLQGSRWIVMLALGLVVAISIAIPNVINNQNDATQTLETEAAVTITAATITAQPEATHLAARMMPRIEYNIPIIPRVYVRPQQQQQLQLQPQQHPQQVVLAQRREQQLPPVRHVQPPHQLRRLQPPAHQQVPNQLRPLEPHHVLPQLEPQLQLRLQQPL</sequence>
<feature type="non-terminal residue" evidence="2">
    <location>
        <position position="169"/>
    </location>
</feature>
<evidence type="ECO:0000313" key="3">
    <source>
        <dbReference type="Proteomes" id="UP000663851"/>
    </source>
</evidence>
<dbReference type="Proteomes" id="UP000663851">
    <property type="component" value="Unassembled WGS sequence"/>
</dbReference>
<comment type="caution">
    <text evidence="2">The sequence shown here is derived from an EMBL/GenBank/DDBJ whole genome shotgun (WGS) entry which is preliminary data.</text>
</comment>
<organism evidence="2 3">
    <name type="scientific">Rotaria socialis</name>
    <dbReference type="NCBI Taxonomy" id="392032"/>
    <lineage>
        <taxon>Eukaryota</taxon>
        <taxon>Metazoa</taxon>
        <taxon>Spiralia</taxon>
        <taxon>Gnathifera</taxon>
        <taxon>Rotifera</taxon>
        <taxon>Eurotatoria</taxon>
        <taxon>Bdelloidea</taxon>
        <taxon>Philodinida</taxon>
        <taxon>Philodinidae</taxon>
        <taxon>Rotaria</taxon>
    </lineage>
</organism>
<keyword evidence="1" id="KW-1133">Transmembrane helix</keyword>
<evidence type="ECO:0000313" key="2">
    <source>
        <dbReference type="EMBL" id="CAF4356819.1"/>
    </source>
</evidence>
<name>A0A820L872_9BILA</name>
<evidence type="ECO:0000256" key="1">
    <source>
        <dbReference type="SAM" id="Phobius"/>
    </source>
</evidence>
<feature type="transmembrane region" description="Helical" evidence="1">
    <location>
        <begin position="17"/>
        <end position="37"/>
    </location>
</feature>
<keyword evidence="1" id="KW-0812">Transmembrane</keyword>